<evidence type="ECO:0000313" key="2">
    <source>
        <dbReference type="Proteomes" id="UP000288805"/>
    </source>
</evidence>
<dbReference type="InterPro" id="IPR032675">
    <property type="entry name" value="LRR_dom_sf"/>
</dbReference>
<accession>A0A438CBM4</accession>
<evidence type="ECO:0008006" key="3">
    <source>
        <dbReference type="Google" id="ProtNLM"/>
    </source>
</evidence>
<comment type="caution">
    <text evidence="1">The sequence shown here is derived from an EMBL/GenBank/DDBJ whole genome shotgun (WGS) entry which is preliminary data.</text>
</comment>
<name>A0A438CBM4_VITVI</name>
<proteinExistence type="predicted"/>
<dbReference type="AlphaFoldDB" id="A0A438CBM4"/>
<dbReference type="SUPFAM" id="SSF52047">
    <property type="entry name" value="RNI-like"/>
    <property type="match status" value="1"/>
</dbReference>
<reference evidence="1 2" key="1">
    <citation type="journal article" date="2018" name="PLoS Genet.">
        <title>Population sequencing reveals clonal diversity and ancestral inbreeding in the grapevine cultivar Chardonnay.</title>
        <authorList>
            <person name="Roach M.J."/>
            <person name="Johnson D.L."/>
            <person name="Bohlmann J."/>
            <person name="van Vuuren H.J."/>
            <person name="Jones S.J."/>
            <person name="Pretorius I.S."/>
            <person name="Schmidt S.A."/>
            <person name="Borneman A.R."/>
        </authorList>
    </citation>
    <scope>NUCLEOTIDE SEQUENCE [LARGE SCALE GENOMIC DNA]</scope>
    <source>
        <strain evidence="2">cv. Chardonnay</strain>
        <tissue evidence="1">Leaf</tissue>
    </source>
</reference>
<dbReference type="EMBL" id="QGNW01002352">
    <property type="protein sequence ID" value="RVW20598.1"/>
    <property type="molecule type" value="Genomic_DNA"/>
</dbReference>
<dbReference type="Proteomes" id="UP000288805">
    <property type="component" value="Unassembled WGS sequence"/>
</dbReference>
<sequence>MLDHQSCPSLESLGPKDVLKSLSSLTDLYIEDCPKLKSLPEEGISPSLQHLVIQGCPLLMERCRNEKGGGQDWPKIMHVPDLEVESTDVCSTQICQSQAIFSSLNQPTLHCSAIDHLPNLKGRLQQDLVSNQNSKGLLPCEDNIYHINLCSSFTTTLSTALSIKLDCDNFFYGNLKYYLLFEAMASRLLIWHIAVGPPLNETRGSLTKHSSIGHVARPTLHPNYHGTDTHLPYPDVLSGLSG</sequence>
<gene>
    <name evidence="1" type="ORF">CK203_112946</name>
</gene>
<dbReference type="Gene3D" id="3.80.10.10">
    <property type="entry name" value="Ribonuclease Inhibitor"/>
    <property type="match status" value="1"/>
</dbReference>
<organism evidence="1 2">
    <name type="scientific">Vitis vinifera</name>
    <name type="common">Grape</name>
    <dbReference type="NCBI Taxonomy" id="29760"/>
    <lineage>
        <taxon>Eukaryota</taxon>
        <taxon>Viridiplantae</taxon>
        <taxon>Streptophyta</taxon>
        <taxon>Embryophyta</taxon>
        <taxon>Tracheophyta</taxon>
        <taxon>Spermatophyta</taxon>
        <taxon>Magnoliopsida</taxon>
        <taxon>eudicotyledons</taxon>
        <taxon>Gunneridae</taxon>
        <taxon>Pentapetalae</taxon>
        <taxon>rosids</taxon>
        <taxon>Vitales</taxon>
        <taxon>Vitaceae</taxon>
        <taxon>Viteae</taxon>
        <taxon>Vitis</taxon>
    </lineage>
</organism>
<evidence type="ECO:0000313" key="1">
    <source>
        <dbReference type="EMBL" id="RVW20598.1"/>
    </source>
</evidence>
<protein>
    <recommendedName>
        <fullName evidence="3">Disease resistance protein</fullName>
    </recommendedName>
</protein>